<proteinExistence type="predicted"/>
<dbReference type="PANTHER" id="PTHR30336">
    <property type="entry name" value="INNER MEMBRANE PROTEIN, PROBABLE PERMEASE"/>
    <property type="match status" value="1"/>
</dbReference>
<dbReference type="AlphaFoldDB" id="H5TV45"/>
<dbReference type="RefSeq" id="WP_005201952.1">
    <property type="nucleotide sequence ID" value="NZ_BAFC01000006.1"/>
</dbReference>
<evidence type="ECO:0000313" key="3">
    <source>
        <dbReference type="Proteomes" id="UP000005845"/>
    </source>
</evidence>
<reference evidence="2 3" key="1">
    <citation type="submission" date="2012-02" db="EMBL/GenBank/DDBJ databases">
        <title>Whole genome shotgun sequence of Gordonia sputi NBRC 100414.</title>
        <authorList>
            <person name="Yoshida I."/>
            <person name="Hosoyama A."/>
            <person name="Tsuchikane K."/>
            <person name="Katsumata H."/>
            <person name="Yamazaki S."/>
            <person name="Fujita N."/>
        </authorList>
    </citation>
    <scope>NUCLEOTIDE SEQUENCE [LARGE SCALE GENOMIC DNA]</scope>
    <source>
        <strain evidence="2 3">NBRC 100414</strain>
    </source>
</reference>
<name>H5TV45_9ACTN</name>
<protein>
    <recommendedName>
        <fullName evidence="1">DUF218 domain-containing protein</fullName>
    </recommendedName>
</protein>
<dbReference type="EMBL" id="BAFC01000006">
    <property type="protein sequence ID" value="GAB37353.1"/>
    <property type="molecule type" value="Genomic_DNA"/>
</dbReference>
<sequence length="190" mass="20176">MLVLLVLGELIVTVAATWVFVASSGRIVDAQGIPNRSTLLVLGSLVSDGEPGSYVRGRLDTALDLYRTGAVARVVVSGNGDADAGDEPAVMRDYLEAHGVPASVIVDDPAGYDTERSCRRLPEVIGGAASNPVVIVTQDFHVSRAIALCRARGIDALGVEAQCPCSWWTLARNHIRETFLARPRALLSVL</sequence>
<dbReference type="GO" id="GO:0005886">
    <property type="term" value="C:plasma membrane"/>
    <property type="evidence" value="ECO:0007669"/>
    <property type="project" value="TreeGrafter"/>
</dbReference>
<keyword evidence="3" id="KW-1185">Reference proteome</keyword>
<evidence type="ECO:0000313" key="2">
    <source>
        <dbReference type="EMBL" id="GAB37353.1"/>
    </source>
</evidence>
<dbReference type="Pfam" id="PF02698">
    <property type="entry name" value="DUF218"/>
    <property type="match status" value="1"/>
</dbReference>
<dbReference type="InterPro" id="IPR051599">
    <property type="entry name" value="Cell_Envelope_Assoc"/>
</dbReference>
<evidence type="ECO:0000259" key="1">
    <source>
        <dbReference type="Pfam" id="PF02698"/>
    </source>
</evidence>
<organism evidence="2 3">
    <name type="scientific">Gordonia sputi NBRC 100414</name>
    <dbReference type="NCBI Taxonomy" id="1089453"/>
    <lineage>
        <taxon>Bacteria</taxon>
        <taxon>Bacillati</taxon>
        <taxon>Actinomycetota</taxon>
        <taxon>Actinomycetes</taxon>
        <taxon>Mycobacteriales</taxon>
        <taxon>Gordoniaceae</taxon>
        <taxon>Gordonia</taxon>
    </lineage>
</organism>
<dbReference type="InterPro" id="IPR003848">
    <property type="entry name" value="DUF218"/>
</dbReference>
<dbReference type="Proteomes" id="UP000005845">
    <property type="component" value="Unassembled WGS sequence"/>
</dbReference>
<accession>H5TV45</accession>
<comment type="caution">
    <text evidence="2">The sequence shown here is derived from an EMBL/GenBank/DDBJ whole genome shotgun (WGS) entry which is preliminary data.</text>
</comment>
<dbReference type="eggNOG" id="COG2949">
    <property type="taxonomic scope" value="Bacteria"/>
</dbReference>
<gene>
    <name evidence="2" type="ORF">GOSPT_006_00440</name>
</gene>
<feature type="domain" description="DUF218" evidence="1">
    <location>
        <begin position="40"/>
        <end position="166"/>
    </location>
</feature>
<dbReference type="PANTHER" id="PTHR30336:SF6">
    <property type="entry name" value="INTEGRAL MEMBRANE PROTEIN"/>
    <property type="match status" value="1"/>
</dbReference>
<dbReference type="CDD" id="cd06259">
    <property type="entry name" value="YdcF-like"/>
    <property type="match status" value="1"/>
</dbReference>